<feature type="transmembrane region" description="Helical" evidence="6">
    <location>
        <begin position="334"/>
        <end position="354"/>
    </location>
</feature>
<evidence type="ECO:0000256" key="4">
    <source>
        <dbReference type="ARBA" id="ARBA00023136"/>
    </source>
</evidence>
<dbReference type="InterPro" id="IPR011701">
    <property type="entry name" value="MFS"/>
</dbReference>
<sequence length="613" mass="67987">MNKTDDNQAQKTTEQASYKLNQVVPILGPIQSLSENLDDQQNQFANTNLQQINKAPTSNPPTIFQQQSASNRSDFQSQQDGEVDKTQKELEALTNHKYSLSPWRFVQLFLYIVSDLSNSLSIYTFQTIGAQVAKIYDLDPFLVSLNLSFYSLLYPFVSLLANYIIDQRGAAFSVKIGVILTTIGFSLRLLIKFNWGYVLLSCIFCGMGGPLIFNAKCRFQSNWFHAGDLPQITTISTIVTSCNGIIGVLLPGFYFTGYDYKTDHSENYQDGKDLMMNLLIIELIIVLVCAGLSLLFLRSKPAKPPSFVSTIQRENYKEAIKGLIKNRAYLKLNVASMLFVGNTSALAALFSFAIQPWGFNQTDTSYCAAGMVVTGIIGSVINAPLLRKYKKFKMTTIILAIVMLVNVAIIIGILNLESRIILVLFVSLFGGGYQPLVSTTYEYACEVAFPIGEGSAQGFLLGTSSIFGFVCITVFGAIVQGQNKSQTYIMLGYLIACLIIGILLIFTSKFKLNRFNTELKNLKDQNNENNNLKTPGLFETPEKKNTANENFNQENVEEHNSGFKAIIEHQILMTTPDQGSGTSSNIPLNAPLQQDSNNITNQLSHKQSQSISN</sequence>
<feature type="transmembrane region" description="Helical" evidence="6">
    <location>
        <begin position="235"/>
        <end position="254"/>
    </location>
</feature>
<keyword evidence="2 6" id="KW-0812">Transmembrane</keyword>
<comment type="subcellular location">
    <subcellularLocation>
        <location evidence="1">Membrane</location>
        <topology evidence="1">Multi-pass membrane protein</topology>
    </subcellularLocation>
</comment>
<name>Q22M25_TETTS</name>
<dbReference type="PANTHER" id="PTHR10924:SF6">
    <property type="entry name" value="SOLUTE CARRIER FAMILY 49 MEMBER A3"/>
    <property type="match status" value="1"/>
</dbReference>
<gene>
    <name evidence="7" type="ORF">TTHERM_00038940</name>
</gene>
<dbReference type="PANTHER" id="PTHR10924">
    <property type="entry name" value="MAJOR FACILITATOR SUPERFAMILY PROTEIN-RELATED"/>
    <property type="match status" value="1"/>
</dbReference>
<accession>Q22M25</accession>
<dbReference type="GO" id="GO:0022857">
    <property type="term" value="F:transmembrane transporter activity"/>
    <property type="evidence" value="ECO:0007669"/>
    <property type="project" value="InterPro"/>
</dbReference>
<feature type="transmembrane region" description="Helical" evidence="6">
    <location>
        <begin position="397"/>
        <end position="414"/>
    </location>
</feature>
<feature type="transmembrane region" description="Helical" evidence="6">
    <location>
        <begin position="458"/>
        <end position="479"/>
    </location>
</feature>
<organism evidence="7 8">
    <name type="scientific">Tetrahymena thermophila (strain SB210)</name>
    <dbReference type="NCBI Taxonomy" id="312017"/>
    <lineage>
        <taxon>Eukaryota</taxon>
        <taxon>Sar</taxon>
        <taxon>Alveolata</taxon>
        <taxon>Ciliophora</taxon>
        <taxon>Intramacronucleata</taxon>
        <taxon>Oligohymenophorea</taxon>
        <taxon>Hymenostomatida</taxon>
        <taxon>Tetrahymenina</taxon>
        <taxon>Tetrahymenidae</taxon>
        <taxon>Tetrahymena</taxon>
    </lineage>
</organism>
<dbReference type="GeneID" id="7841408"/>
<evidence type="ECO:0000256" key="6">
    <source>
        <dbReference type="SAM" id="Phobius"/>
    </source>
</evidence>
<dbReference type="AlphaFoldDB" id="Q22M25"/>
<dbReference type="InParanoid" id="Q22M25"/>
<dbReference type="Pfam" id="PF07690">
    <property type="entry name" value="MFS_1"/>
    <property type="match status" value="1"/>
</dbReference>
<dbReference type="InterPro" id="IPR049680">
    <property type="entry name" value="FLVCR1-2_SLC49-like"/>
</dbReference>
<feature type="transmembrane region" description="Helical" evidence="6">
    <location>
        <begin position="105"/>
        <end position="125"/>
    </location>
</feature>
<dbReference type="Proteomes" id="UP000009168">
    <property type="component" value="Unassembled WGS sequence"/>
</dbReference>
<feature type="transmembrane region" description="Helical" evidence="6">
    <location>
        <begin position="274"/>
        <end position="297"/>
    </location>
</feature>
<evidence type="ECO:0000256" key="3">
    <source>
        <dbReference type="ARBA" id="ARBA00022989"/>
    </source>
</evidence>
<proteinExistence type="predicted"/>
<keyword evidence="4 6" id="KW-0472">Membrane</keyword>
<dbReference type="KEGG" id="tet:TTHERM_00038940"/>
<evidence type="ECO:0000256" key="2">
    <source>
        <dbReference type="ARBA" id="ARBA00022692"/>
    </source>
</evidence>
<keyword evidence="8" id="KW-1185">Reference proteome</keyword>
<dbReference type="EMBL" id="GG662720">
    <property type="protein sequence ID" value="EAR86637.1"/>
    <property type="molecule type" value="Genomic_DNA"/>
</dbReference>
<evidence type="ECO:0000256" key="5">
    <source>
        <dbReference type="SAM" id="MobiDB-lite"/>
    </source>
</evidence>
<reference evidence="8" key="1">
    <citation type="journal article" date="2006" name="PLoS Biol.">
        <title>Macronuclear genome sequence of the ciliate Tetrahymena thermophila, a model eukaryote.</title>
        <authorList>
            <person name="Eisen J.A."/>
            <person name="Coyne R.S."/>
            <person name="Wu M."/>
            <person name="Wu D."/>
            <person name="Thiagarajan M."/>
            <person name="Wortman J.R."/>
            <person name="Badger J.H."/>
            <person name="Ren Q."/>
            <person name="Amedeo P."/>
            <person name="Jones K.M."/>
            <person name="Tallon L.J."/>
            <person name="Delcher A.L."/>
            <person name="Salzberg S.L."/>
            <person name="Silva J.C."/>
            <person name="Haas B.J."/>
            <person name="Majoros W.H."/>
            <person name="Farzad M."/>
            <person name="Carlton J.M."/>
            <person name="Smith R.K. Jr."/>
            <person name="Garg J."/>
            <person name="Pearlman R.E."/>
            <person name="Karrer K.M."/>
            <person name="Sun L."/>
            <person name="Manning G."/>
            <person name="Elde N.C."/>
            <person name="Turkewitz A.P."/>
            <person name="Asai D.J."/>
            <person name="Wilkes D.E."/>
            <person name="Wang Y."/>
            <person name="Cai H."/>
            <person name="Collins K."/>
            <person name="Stewart B.A."/>
            <person name="Lee S.R."/>
            <person name="Wilamowska K."/>
            <person name="Weinberg Z."/>
            <person name="Ruzzo W.L."/>
            <person name="Wloga D."/>
            <person name="Gaertig J."/>
            <person name="Frankel J."/>
            <person name="Tsao C.-C."/>
            <person name="Gorovsky M.A."/>
            <person name="Keeling P.J."/>
            <person name="Waller R.F."/>
            <person name="Patron N.J."/>
            <person name="Cherry J.M."/>
            <person name="Stover N.A."/>
            <person name="Krieger C.J."/>
            <person name="del Toro C."/>
            <person name="Ryder H.F."/>
            <person name="Williamson S.C."/>
            <person name="Barbeau R.A."/>
            <person name="Hamilton E.P."/>
            <person name="Orias E."/>
        </authorList>
    </citation>
    <scope>NUCLEOTIDE SEQUENCE [LARGE SCALE GENOMIC DNA]</scope>
    <source>
        <strain evidence="8">SB210</strain>
    </source>
</reference>
<feature type="transmembrane region" description="Helical" evidence="6">
    <location>
        <begin position="485"/>
        <end position="506"/>
    </location>
</feature>
<dbReference type="SUPFAM" id="SSF103473">
    <property type="entry name" value="MFS general substrate transporter"/>
    <property type="match status" value="1"/>
</dbReference>
<feature type="compositionally biased region" description="Polar residues" evidence="5">
    <location>
        <begin position="55"/>
        <end position="80"/>
    </location>
</feature>
<feature type="region of interest" description="Disordered" evidence="5">
    <location>
        <begin position="55"/>
        <end position="85"/>
    </location>
</feature>
<dbReference type="InterPro" id="IPR036259">
    <property type="entry name" value="MFS_trans_sf"/>
</dbReference>
<feature type="transmembrane region" description="Helical" evidence="6">
    <location>
        <begin position="145"/>
        <end position="165"/>
    </location>
</feature>
<dbReference type="Gene3D" id="1.20.1250.20">
    <property type="entry name" value="MFS general substrate transporter like domains"/>
    <property type="match status" value="1"/>
</dbReference>
<feature type="region of interest" description="Disordered" evidence="5">
    <location>
        <begin position="576"/>
        <end position="613"/>
    </location>
</feature>
<dbReference type="GO" id="GO:0016020">
    <property type="term" value="C:membrane"/>
    <property type="evidence" value="ECO:0007669"/>
    <property type="project" value="UniProtKB-SubCell"/>
</dbReference>
<feature type="transmembrane region" description="Helical" evidence="6">
    <location>
        <begin position="420"/>
        <end position="437"/>
    </location>
</feature>
<feature type="transmembrane region" description="Helical" evidence="6">
    <location>
        <begin position="366"/>
        <end position="385"/>
    </location>
</feature>
<dbReference type="RefSeq" id="XP_977195.1">
    <property type="nucleotide sequence ID" value="XM_972102.1"/>
</dbReference>
<dbReference type="eggNOG" id="KOG2563">
    <property type="taxonomic scope" value="Eukaryota"/>
</dbReference>
<evidence type="ECO:0000256" key="1">
    <source>
        <dbReference type="ARBA" id="ARBA00004141"/>
    </source>
</evidence>
<evidence type="ECO:0000313" key="7">
    <source>
        <dbReference type="EMBL" id="EAR86637.1"/>
    </source>
</evidence>
<protein>
    <submittedName>
        <fullName evidence="7">MFS transporter</fullName>
    </submittedName>
</protein>
<dbReference type="OMA" id="MEMACEI"/>
<evidence type="ECO:0000313" key="8">
    <source>
        <dbReference type="Proteomes" id="UP000009168"/>
    </source>
</evidence>
<dbReference type="HOGENOM" id="CLU_023132_4_2_1"/>
<feature type="transmembrane region" description="Helical" evidence="6">
    <location>
        <begin position="197"/>
        <end position="215"/>
    </location>
</feature>
<keyword evidence="3 6" id="KW-1133">Transmembrane helix</keyword>
<feature type="transmembrane region" description="Helical" evidence="6">
    <location>
        <begin position="172"/>
        <end position="191"/>
    </location>
</feature>
<dbReference type="OrthoDB" id="422206at2759"/>